<sequence length="378" mass="42665">MEPDPARNTDPPDADEDGRAPGDVERPSVDVVPRGRHSAKSTDSSKSETFTTISMSPAAKSRTEEAKKTESKASEGSRRRCCCALRRKAPTFQQTLVVLRHSERQDYVDPEYRKSEEGLAWPHDAPLTEQGIKLAKEVAEEMAVLHEEASFVAIACSPYRRCLQTAAEVANRLQLPVVIDQELGEVRDRTMPQTMAHRSPTELVELVRPLGFDILNPLTEDRGIKVFGKEPVWPETLEAAKKRFIVRTETYIRQSAEKKHNMILVTHADAVAAVLVMFERGGADIQNMGFCARVVAKRTIHPKQKLDEEHGVYAERWNVDFKGLGAEILEDNGVGKYYERMYLETCAETQLMVVQRKDKRTKTDKLFDDCLKDLNGRV</sequence>
<dbReference type="InterPro" id="IPR029033">
    <property type="entry name" value="His_PPase_superfam"/>
</dbReference>
<dbReference type="EMBL" id="HBNR01053667">
    <property type="protein sequence ID" value="CAE4619190.1"/>
    <property type="molecule type" value="Transcribed_RNA"/>
</dbReference>
<dbReference type="InterPro" id="IPR051710">
    <property type="entry name" value="Phosphatase_SH3-domain"/>
</dbReference>
<dbReference type="Gene3D" id="3.40.50.1240">
    <property type="entry name" value="Phosphoglycerate mutase-like"/>
    <property type="match status" value="1"/>
</dbReference>
<feature type="compositionally biased region" description="Basic and acidic residues" evidence="1">
    <location>
        <begin position="61"/>
        <end position="73"/>
    </location>
</feature>
<accession>A0A7S4RM67</accession>
<protein>
    <submittedName>
        <fullName evidence="2">Uncharacterized protein</fullName>
    </submittedName>
</protein>
<feature type="compositionally biased region" description="Basic and acidic residues" evidence="1">
    <location>
        <begin position="17"/>
        <end position="28"/>
    </location>
</feature>
<organism evidence="2">
    <name type="scientific">Alexandrium monilatum</name>
    <dbReference type="NCBI Taxonomy" id="311494"/>
    <lineage>
        <taxon>Eukaryota</taxon>
        <taxon>Sar</taxon>
        <taxon>Alveolata</taxon>
        <taxon>Dinophyceae</taxon>
        <taxon>Gonyaulacales</taxon>
        <taxon>Pyrocystaceae</taxon>
        <taxon>Alexandrium</taxon>
    </lineage>
</organism>
<dbReference type="SUPFAM" id="SSF53254">
    <property type="entry name" value="Phosphoglycerate mutase-like"/>
    <property type="match status" value="1"/>
</dbReference>
<feature type="region of interest" description="Disordered" evidence="1">
    <location>
        <begin position="1"/>
        <end position="73"/>
    </location>
</feature>
<evidence type="ECO:0000313" key="2">
    <source>
        <dbReference type="EMBL" id="CAE4619190.1"/>
    </source>
</evidence>
<name>A0A7S4RM67_9DINO</name>
<dbReference type="Pfam" id="PF00300">
    <property type="entry name" value="His_Phos_1"/>
    <property type="match status" value="1"/>
</dbReference>
<evidence type="ECO:0000256" key="1">
    <source>
        <dbReference type="SAM" id="MobiDB-lite"/>
    </source>
</evidence>
<reference evidence="2" key="1">
    <citation type="submission" date="2021-01" db="EMBL/GenBank/DDBJ databases">
        <authorList>
            <person name="Corre E."/>
            <person name="Pelletier E."/>
            <person name="Niang G."/>
            <person name="Scheremetjew M."/>
            <person name="Finn R."/>
            <person name="Kale V."/>
            <person name="Holt S."/>
            <person name="Cochrane G."/>
            <person name="Meng A."/>
            <person name="Brown T."/>
            <person name="Cohen L."/>
        </authorList>
    </citation>
    <scope>NUCLEOTIDE SEQUENCE</scope>
    <source>
        <strain evidence="2">CCMP3105</strain>
    </source>
</reference>
<proteinExistence type="predicted"/>
<gene>
    <name evidence="2" type="ORF">AMON00008_LOCUS37689</name>
</gene>
<dbReference type="PANTHER" id="PTHR16469:SF27">
    <property type="entry name" value="UBIQUITIN-ASSOCIATED AND SH3 DOMAIN-CONTAINING BA-RELATED"/>
    <property type="match status" value="1"/>
</dbReference>
<dbReference type="AlphaFoldDB" id="A0A7S4RM67"/>
<dbReference type="InterPro" id="IPR013078">
    <property type="entry name" value="His_Pase_superF_clade-1"/>
</dbReference>
<dbReference type="SMART" id="SM00855">
    <property type="entry name" value="PGAM"/>
    <property type="match status" value="1"/>
</dbReference>
<dbReference type="PANTHER" id="PTHR16469">
    <property type="entry name" value="UBIQUITIN-ASSOCIATED AND SH3 DOMAIN-CONTAINING BA-RELATED"/>
    <property type="match status" value="1"/>
</dbReference>
<feature type="compositionally biased region" description="Polar residues" evidence="1">
    <location>
        <begin position="41"/>
        <end position="55"/>
    </location>
</feature>
<dbReference type="CDD" id="cd07067">
    <property type="entry name" value="HP_PGM_like"/>
    <property type="match status" value="1"/>
</dbReference>